<name>A0ACC3YYY6_COLTU</name>
<comment type="caution">
    <text evidence="1">The sequence shown here is derived from an EMBL/GenBank/DDBJ whole genome shotgun (WGS) entry which is preliminary data.</text>
</comment>
<evidence type="ECO:0000313" key="2">
    <source>
        <dbReference type="Proteomes" id="UP000805649"/>
    </source>
</evidence>
<dbReference type="Proteomes" id="UP000805649">
    <property type="component" value="Unassembled WGS sequence"/>
</dbReference>
<protein>
    <submittedName>
        <fullName evidence="1">Vegetative incompatibility protein het-e-1</fullName>
    </submittedName>
</protein>
<accession>A0ACC3YYY6</accession>
<organism evidence="1 2">
    <name type="scientific">Colletotrichum truncatum</name>
    <name type="common">Anthracnose fungus</name>
    <name type="synonym">Colletotrichum capsici</name>
    <dbReference type="NCBI Taxonomy" id="5467"/>
    <lineage>
        <taxon>Eukaryota</taxon>
        <taxon>Fungi</taxon>
        <taxon>Dikarya</taxon>
        <taxon>Ascomycota</taxon>
        <taxon>Pezizomycotina</taxon>
        <taxon>Sordariomycetes</taxon>
        <taxon>Hypocreomycetidae</taxon>
        <taxon>Glomerellales</taxon>
        <taxon>Glomerellaceae</taxon>
        <taxon>Colletotrichum</taxon>
        <taxon>Colletotrichum truncatum species complex</taxon>
    </lineage>
</organism>
<reference evidence="1 2" key="1">
    <citation type="journal article" date="2020" name="Phytopathology">
        <title>Genome Sequence Resources of Colletotrichum truncatum, C. plurivorum, C. musicola, and C. sojae: Four Species Pathogenic to Soybean (Glycine max).</title>
        <authorList>
            <person name="Rogerio F."/>
            <person name="Boufleur T.R."/>
            <person name="Ciampi-Guillardi M."/>
            <person name="Sukno S.A."/>
            <person name="Thon M.R."/>
            <person name="Massola Junior N.S."/>
            <person name="Baroncelli R."/>
        </authorList>
    </citation>
    <scope>NUCLEOTIDE SEQUENCE [LARGE SCALE GENOMIC DNA]</scope>
    <source>
        <strain evidence="1 2">CMES1059</strain>
    </source>
</reference>
<keyword evidence="2" id="KW-1185">Reference proteome</keyword>
<dbReference type="EMBL" id="VUJX02000004">
    <property type="protein sequence ID" value="KAL0937155.1"/>
    <property type="molecule type" value="Genomic_DNA"/>
</dbReference>
<evidence type="ECO:0000313" key="1">
    <source>
        <dbReference type="EMBL" id="KAL0937155.1"/>
    </source>
</evidence>
<sequence>MGLSKIFKRSKGSPRREGQSAQVPERLSHVSSPAAGAPSPSAASHPTPTQTEGPKPPISSSTNVESEVELSLWSRAYEALRHEDAELVGRYEKLLSKELPEHGESTAAPQDIPNPVESLDLTVNKIASDPETRKLQLERIVEQGLQRMDEKRIRYTILGNEYVLKDQVVQTAEFVSAMKVLINEAVKASPEASLAWAGVCVLLPVLTNLSAAEQANNDGLSYVTSRIHFYIELEYLLWPKNICSPGLKAKCDSNIVELYRYILEFQIKTALRVYRSWLANLGRDAVRHDDWEAMLKKIKELEHTVWEDSSTLNTIASREALEHVNKTANQQYHDMQSLLSVAKDHLQVSTNHRDISAEQLTELKLQSRMLEYRPIDLPVVPEACYDSADVQNSPKCESGTRIRIREMITEWANEGPAEPLFWLVGPAGTGKSTIARTVADSLAIKKRLVAGYFFKRGYQGRNDTNRLFPTLAMQLADAIPPFRGCLRKSLGGLDQDSIAKKSLESQFEKLLWLPLADLSPIDTSQPARVIIIDAVDECEHLEHLSRVFGLLSKLSSLTTVRIRVLLTSRSDPRILDAFEPLITNNFVRRLELHRAFSDDTKSDIQVFLKTKFADIKAKGRIRQDPWPDVEELDHLVQLATTPEPLFIYAATLCRFVYDEQFPRNPKTQLRLWLMEGEANRSQLHQTYEPILSQAFRGIEEGDLYSNSHLQFLSAVVLLATPISAESLSNLLCIDMDDINWWLPELHAVLDIPAEAKSPIRLLHKSFSDYLLRPKDSAVSKYRVDAADAHAMLAAKCIQHMRAGLKRDICNVQKLGITRKDIDKQIIDTHIPSDLQYACLYWVHHLRSSGRSLDTDISVFLYAHFLHWIEALAVLGKVSEAALAVMQLQHLTNTPTDLSQFLKDAGRAISSFGSIIEQRPLQVYVALILFSPAASKVRQRFWDQRLPRLISAQGVKLDWDAQRQTLEGHSDWVTTVAFSPDGQVIASASSYETVRLWDVATGAHRQTLKGHGDKIRDIAFSPNGQIIVSASDDSTVRLWNVASGAHHQTLQGHTETVWAVAFSPDGQVIATASYDQTVRLWDAVTGAHLYTLRGHSSGVQGVVFSPDSCIVASASSDDTVRLWNVGTGVCRQTLNGHSHNVWKVVFSPDGQVVASASMDHTVKLWDAATGAHRHTLKGHNEVVCRVAFSPDSQTIATASFDATVRLWNIATGAHHQTLRGHIDKVWAVAFSPDGQVIASGSEDQTIRLWDAPSGTHRQTFKGHRGSVKEIAFSADSQVIASASNDRTVRLWDIAISTQDQTLSSHSDTVHGLVLSPNGHVIASASHDSTVQLWDVATSAHRHTLKGHNDIICHVAFSPDNQIIASASSDTTIRLWNVATGTHFRTLKGHKNAVSVIIFSPDSQVIASASSGKTIRLWNVATGVHHQTLKGNRDRNKTMAFSPDGQTIASASDRDTVVLWNVATDTYYQTLHGHFSAVWAVAFSPDCQVIASASRDKTVRLWDAVTGAHRQTLKGHRNAVTAVAFSHDGQVIASASYDNTVRLSDPVTGAHLQTLEMYSYRLKFDPSSSARLYTDSGTVSLLPESPAGGLLRAKEEMTHPAVCGFGLSQDGNWILEDNEKIIWLPEEYRPRTLAVRDYVMFIVCRSGRLIRLKYLEEES</sequence>
<gene>
    <name evidence="1" type="ORF">CTRU02_206886</name>
</gene>
<proteinExistence type="predicted"/>